<comment type="subcellular location">
    <subcellularLocation>
        <location evidence="1">Mitochondrion</location>
    </subcellularLocation>
</comment>
<sequence>RHSPCKEARARTPSPEHKDVSIGSSSGTTMTGVLRRSAGRLVSAVEACVAPVQTLSLPGDARRGSATHSVSSSSPRETSIGRFYKHVGVRPEDQGQGYHVTLDSRVLRTPAQKPLTVPSEALAHAIAAEWECQVSGLLRAPTSSHTRTRLQRSRRLVPHDTSPLLLAPLPLPLRQVQRVQPHTMPLMTLAATAIDAPRGRAVVVDTLIHYLHTDSLLCREAPGRLAVLQAETYEPILGWARARLGAALRPSDSIFGAALPDADLAAAQAYLESLDRWHLTALEHLAACCRSVLLACAVVEGEVGVPDALAVARLEESAQIAQWGLVEGGHDIDIADLRVRVAAPSVFLRLLRV</sequence>
<dbReference type="PANTHER" id="PTHR21013:SF10">
    <property type="entry name" value="ATP SYNTHASE MITOCHONDRIAL F1 COMPLEX ASSEMBLY FACTOR 2"/>
    <property type="match status" value="1"/>
</dbReference>
<dbReference type="AlphaFoldDB" id="A0A1D1ZW25"/>
<dbReference type="InterPro" id="IPR011419">
    <property type="entry name" value="ATP12_ATP_synth-F1-assembly"/>
</dbReference>
<reference evidence="7" key="1">
    <citation type="submission" date="2015-08" db="EMBL/GenBank/DDBJ databases">
        <authorList>
            <person name="Babu N.S."/>
            <person name="Beckwith C.J."/>
            <person name="Beseler K.G."/>
            <person name="Brison A."/>
            <person name="Carone J.V."/>
            <person name="Caskin T.P."/>
            <person name="Diamond M."/>
            <person name="Durham M.E."/>
            <person name="Foxe J.M."/>
            <person name="Go M."/>
            <person name="Henderson B.A."/>
            <person name="Jones I.B."/>
            <person name="McGettigan J.A."/>
            <person name="Micheletti S.J."/>
            <person name="Nasrallah M.E."/>
            <person name="Ortiz D."/>
            <person name="Piller C.R."/>
            <person name="Privatt S.R."/>
            <person name="Schneider S.L."/>
            <person name="Sharp S."/>
            <person name="Smith T.C."/>
            <person name="Stanton J.D."/>
            <person name="Ullery H.E."/>
            <person name="Wilson R.J."/>
            <person name="Serrano M.G."/>
            <person name="Buck G."/>
            <person name="Lee V."/>
            <person name="Wang Y."/>
            <person name="Carvalho R."/>
            <person name="Voegtly L."/>
            <person name="Shi R."/>
            <person name="Duckworth R."/>
            <person name="Johnson A."/>
            <person name="Loviza R."/>
            <person name="Walstead R."/>
            <person name="Shah Z."/>
            <person name="Kiflezghi M."/>
            <person name="Wade K."/>
            <person name="Ball S.L."/>
            <person name="Bradley K.W."/>
            <person name="Asai D.J."/>
            <person name="Bowman C.A."/>
            <person name="Russell D.A."/>
            <person name="Pope W.H."/>
            <person name="Jacobs-Sera D."/>
            <person name="Hendrix R.W."/>
            <person name="Hatfull G.F."/>
        </authorList>
    </citation>
    <scope>NUCLEOTIDE SEQUENCE</scope>
</reference>
<evidence type="ECO:0000313" key="7">
    <source>
        <dbReference type="EMBL" id="JAT71154.1"/>
    </source>
</evidence>
<accession>A0A1D1ZW25</accession>
<keyword evidence="4" id="KW-0496">Mitochondrion</keyword>
<dbReference type="InterPro" id="IPR023335">
    <property type="entry name" value="ATP12_ortho_dom_sf"/>
</dbReference>
<evidence type="ECO:0000256" key="6">
    <source>
        <dbReference type="SAM" id="MobiDB-lite"/>
    </source>
</evidence>
<evidence type="ECO:0008006" key="8">
    <source>
        <dbReference type="Google" id="ProtNLM"/>
    </source>
</evidence>
<evidence type="ECO:0000256" key="2">
    <source>
        <dbReference type="ARBA" id="ARBA00008231"/>
    </source>
</evidence>
<dbReference type="SUPFAM" id="SSF160909">
    <property type="entry name" value="ATP12-like"/>
    <property type="match status" value="2"/>
</dbReference>
<organism evidence="7">
    <name type="scientific">Auxenochlorella protothecoides</name>
    <name type="common">Green microalga</name>
    <name type="synonym">Chlorella protothecoides</name>
    <dbReference type="NCBI Taxonomy" id="3075"/>
    <lineage>
        <taxon>Eukaryota</taxon>
        <taxon>Viridiplantae</taxon>
        <taxon>Chlorophyta</taxon>
        <taxon>core chlorophytes</taxon>
        <taxon>Trebouxiophyceae</taxon>
        <taxon>Chlorellales</taxon>
        <taxon>Chlorellaceae</taxon>
        <taxon>Auxenochlorella</taxon>
    </lineage>
</organism>
<comment type="similarity">
    <text evidence="2">Belongs to the ATP12 family.</text>
</comment>
<gene>
    <name evidence="7" type="ORF">g.54033</name>
</gene>
<feature type="compositionally biased region" description="Basic and acidic residues" evidence="6">
    <location>
        <begin position="1"/>
        <end position="20"/>
    </location>
</feature>
<dbReference type="Pfam" id="PF07542">
    <property type="entry name" value="ATP12"/>
    <property type="match status" value="2"/>
</dbReference>
<feature type="non-terminal residue" evidence="7">
    <location>
        <position position="1"/>
    </location>
</feature>
<dbReference type="GO" id="GO:0005739">
    <property type="term" value="C:mitochondrion"/>
    <property type="evidence" value="ECO:0007669"/>
    <property type="project" value="UniProtKB-SubCell"/>
</dbReference>
<dbReference type="GO" id="GO:0033615">
    <property type="term" value="P:mitochondrial proton-transporting ATP synthase complex assembly"/>
    <property type="evidence" value="ECO:0007669"/>
    <property type="project" value="TreeGrafter"/>
</dbReference>
<evidence type="ECO:0000256" key="4">
    <source>
        <dbReference type="ARBA" id="ARBA00023128"/>
    </source>
</evidence>
<evidence type="ECO:0000256" key="1">
    <source>
        <dbReference type="ARBA" id="ARBA00004173"/>
    </source>
</evidence>
<dbReference type="Gene3D" id="3.30.2180.10">
    <property type="entry name" value="ATP12-like"/>
    <property type="match status" value="1"/>
</dbReference>
<evidence type="ECO:0000256" key="5">
    <source>
        <dbReference type="ARBA" id="ARBA00023186"/>
    </source>
</evidence>
<name>A0A1D1ZW25_AUXPR</name>
<evidence type="ECO:0000256" key="3">
    <source>
        <dbReference type="ARBA" id="ARBA00022946"/>
    </source>
</evidence>
<feature type="region of interest" description="Disordered" evidence="6">
    <location>
        <begin position="57"/>
        <end position="78"/>
    </location>
</feature>
<keyword evidence="3" id="KW-0809">Transit peptide</keyword>
<dbReference type="Gene3D" id="1.10.3580.10">
    <property type="entry name" value="ATP12 ATPase"/>
    <property type="match status" value="1"/>
</dbReference>
<feature type="region of interest" description="Disordered" evidence="6">
    <location>
        <begin position="1"/>
        <end position="30"/>
    </location>
</feature>
<proteinExistence type="inferred from homology"/>
<dbReference type="InterPro" id="IPR042272">
    <property type="entry name" value="ATP12_ATP_synth-F1-assembly_N"/>
</dbReference>
<dbReference type="PANTHER" id="PTHR21013">
    <property type="entry name" value="ATP SYNTHASE MITOCHONDRIAL F1 COMPLEX ASSEMBLY FACTOR 2/ATP12 PROTEIN, MITOCHONDRIAL PRECURSOR"/>
    <property type="match status" value="1"/>
</dbReference>
<dbReference type="EMBL" id="GDKF01007468">
    <property type="protein sequence ID" value="JAT71154.1"/>
    <property type="molecule type" value="Transcribed_RNA"/>
</dbReference>
<feature type="compositionally biased region" description="Polar residues" evidence="6">
    <location>
        <begin position="66"/>
        <end position="77"/>
    </location>
</feature>
<keyword evidence="5" id="KW-0143">Chaperone</keyword>
<protein>
    <recommendedName>
        <fullName evidence="8">ATP synthase mitochondrial F1 complex assembly factor 2</fullName>
    </recommendedName>
</protein>